<dbReference type="Proteomes" id="UP000799772">
    <property type="component" value="Unassembled WGS sequence"/>
</dbReference>
<sequence>MPLIRRFLQLTTVGAATGTAGWMWYTRNIHFVPFDATSPDFTSPISKRLNPSLNKPSCIDDATRSVPLSKLKTTDIAELTRDYCRGVWGGLGFEIQRRELERRHRHKEGKESQLWDVKDLKESEYPVGTRIADHFEVVEHTPDKVVIRCGDSPDVPEHRASDGIFSLEVAIEGDVATFHMKSIFFNSLPNASYNQLPWHIKWAHMEYDKLLLETAVRSLLR</sequence>
<keyword evidence="2" id="KW-1185">Reference proteome</keyword>
<proteinExistence type="predicted"/>
<organism evidence="1 2">
    <name type="scientific">Rhizodiscina lignyota</name>
    <dbReference type="NCBI Taxonomy" id="1504668"/>
    <lineage>
        <taxon>Eukaryota</taxon>
        <taxon>Fungi</taxon>
        <taxon>Dikarya</taxon>
        <taxon>Ascomycota</taxon>
        <taxon>Pezizomycotina</taxon>
        <taxon>Dothideomycetes</taxon>
        <taxon>Pleosporomycetidae</taxon>
        <taxon>Aulographales</taxon>
        <taxon>Rhizodiscinaceae</taxon>
        <taxon>Rhizodiscina</taxon>
    </lineage>
</organism>
<reference evidence="1" key="1">
    <citation type="journal article" date="2020" name="Stud. Mycol.">
        <title>101 Dothideomycetes genomes: a test case for predicting lifestyles and emergence of pathogens.</title>
        <authorList>
            <person name="Haridas S."/>
            <person name="Albert R."/>
            <person name="Binder M."/>
            <person name="Bloem J."/>
            <person name="Labutti K."/>
            <person name="Salamov A."/>
            <person name="Andreopoulos B."/>
            <person name="Baker S."/>
            <person name="Barry K."/>
            <person name="Bills G."/>
            <person name="Bluhm B."/>
            <person name="Cannon C."/>
            <person name="Castanera R."/>
            <person name="Culley D."/>
            <person name="Daum C."/>
            <person name="Ezra D."/>
            <person name="Gonzalez J."/>
            <person name="Henrissat B."/>
            <person name="Kuo A."/>
            <person name="Liang C."/>
            <person name="Lipzen A."/>
            <person name="Lutzoni F."/>
            <person name="Magnuson J."/>
            <person name="Mondo S."/>
            <person name="Nolan M."/>
            <person name="Ohm R."/>
            <person name="Pangilinan J."/>
            <person name="Park H.-J."/>
            <person name="Ramirez L."/>
            <person name="Alfaro M."/>
            <person name="Sun H."/>
            <person name="Tritt A."/>
            <person name="Yoshinaga Y."/>
            <person name="Zwiers L.-H."/>
            <person name="Turgeon B."/>
            <person name="Goodwin S."/>
            <person name="Spatafora J."/>
            <person name="Crous P."/>
            <person name="Grigoriev I."/>
        </authorList>
    </citation>
    <scope>NUCLEOTIDE SEQUENCE</scope>
    <source>
        <strain evidence="1">CBS 133067</strain>
    </source>
</reference>
<accession>A0A9P4I4Z8</accession>
<evidence type="ECO:0000313" key="1">
    <source>
        <dbReference type="EMBL" id="KAF2092554.1"/>
    </source>
</evidence>
<gene>
    <name evidence="1" type="ORF">NA57DRAFT_82267</name>
</gene>
<dbReference type="EMBL" id="ML978145">
    <property type="protein sequence ID" value="KAF2092554.1"/>
    <property type="molecule type" value="Genomic_DNA"/>
</dbReference>
<dbReference type="OrthoDB" id="4436466at2759"/>
<comment type="caution">
    <text evidence="1">The sequence shown here is derived from an EMBL/GenBank/DDBJ whole genome shotgun (WGS) entry which is preliminary data.</text>
</comment>
<protein>
    <submittedName>
        <fullName evidence="1">Uncharacterized protein</fullName>
    </submittedName>
</protein>
<evidence type="ECO:0000313" key="2">
    <source>
        <dbReference type="Proteomes" id="UP000799772"/>
    </source>
</evidence>
<dbReference type="AlphaFoldDB" id="A0A9P4I4Z8"/>
<name>A0A9P4I4Z8_9PEZI</name>